<protein>
    <submittedName>
        <fullName evidence="1">Uncharacterized protein</fullName>
    </submittedName>
</protein>
<reference evidence="2" key="1">
    <citation type="journal article" date="2017" name="Nat. Ecol. Evol.">
        <title>Genome expansion and lineage-specific genetic innovations in the forest pathogenic fungi Armillaria.</title>
        <authorList>
            <person name="Sipos G."/>
            <person name="Prasanna A.N."/>
            <person name="Walter M.C."/>
            <person name="O'Connor E."/>
            <person name="Balint B."/>
            <person name="Krizsan K."/>
            <person name="Kiss B."/>
            <person name="Hess J."/>
            <person name="Varga T."/>
            <person name="Slot J."/>
            <person name="Riley R."/>
            <person name="Boka B."/>
            <person name="Rigling D."/>
            <person name="Barry K."/>
            <person name="Lee J."/>
            <person name="Mihaltcheva S."/>
            <person name="LaButti K."/>
            <person name="Lipzen A."/>
            <person name="Waldron R."/>
            <person name="Moloney N.M."/>
            <person name="Sperisen C."/>
            <person name="Kredics L."/>
            <person name="Vagvoelgyi C."/>
            <person name="Patrignani A."/>
            <person name="Fitzpatrick D."/>
            <person name="Nagy I."/>
            <person name="Doyle S."/>
            <person name="Anderson J.B."/>
            <person name="Grigoriev I.V."/>
            <person name="Gueldener U."/>
            <person name="Muensterkoetter M."/>
            <person name="Nagy L.G."/>
        </authorList>
    </citation>
    <scope>NUCLEOTIDE SEQUENCE [LARGE SCALE GENOMIC DNA]</scope>
    <source>
        <strain evidence="2">28-4</strain>
    </source>
</reference>
<sequence length="102" mass="11882">MSTGRHPRHTKIEYERPECSVFDKLRIQLLHISKYSQLAERSKGRSCSTVYLLCILFPSVFRHIPVMNPRNIRPLQWALGLHGEPEVAARSILKVFVLPEMR</sequence>
<organism evidence="1 2">
    <name type="scientific">Armillaria solidipes</name>
    <dbReference type="NCBI Taxonomy" id="1076256"/>
    <lineage>
        <taxon>Eukaryota</taxon>
        <taxon>Fungi</taxon>
        <taxon>Dikarya</taxon>
        <taxon>Basidiomycota</taxon>
        <taxon>Agaricomycotina</taxon>
        <taxon>Agaricomycetes</taxon>
        <taxon>Agaricomycetidae</taxon>
        <taxon>Agaricales</taxon>
        <taxon>Marasmiineae</taxon>
        <taxon>Physalacriaceae</taxon>
        <taxon>Armillaria</taxon>
    </lineage>
</organism>
<accession>A0A2H3AYN3</accession>
<evidence type="ECO:0000313" key="1">
    <source>
        <dbReference type="EMBL" id="PBK61814.1"/>
    </source>
</evidence>
<name>A0A2H3AYN3_9AGAR</name>
<keyword evidence="2" id="KW-1185">Reference proteome</keyword>
<proteinExistence type="predicted"/>
<evidence type="ECO:0000313" key="2">
    <source>
        <dbReference type="Proteomes" id="UP000218334"/>
    </source>
</evidence>
<dbReference type="AlphaFoldDB" id="A0A2H3AYN3"/>
<gene>
    <name evidence="1" type="ORF">ARMSODRAFT_621275</name>
</gene>
<dbReference type="EMBL" id="KZ293472">
    <property type="protein sequence ID" value="PBK61814.1"/>
    <property type="molecule type" value="Genomic_DNA"/>
</dbReference>
<dbReference type="Proteomes" id="UP000218334">
    <property type="component" value="Unassembled WGS sequence"/>
</dbReference>